<dbReference type="AlphaFoldDB" id="A0AA40GHH8"/>
<comment type="caution">
    <text evidence="2">The sequence shown here is derived from an EMBL/GenBank/DDBJ whole genome shotgun (WGS) entry which is preliminary data.</text>
</comment>
<evidence type="ECO:0000313" key="2">
    <source>
        <dbReference type="EMBL" id="KAK1137938.1"/>
    </source>
</evidence>
<dbReference type="Proteomes" id="UP001177670">
    <property type="component" value="Unassembled WGS sequence"/>
</dbReference>
<dbReference type="EMBL" id="JAHYIQ010000001">
    <property type="protein sequence ID" value="KAK1137938.1"/>
    <property type="molecule type" value="Genomic_DNA"/>
</dbReference>
<accession>A0AA40GHH8</accession>
<keyword evidence="3" id="KW-1185">Reference proteome</keyword>
<evidence type="ECO:0000313" key="3">
    <source>
        <dbReference type="Proteomes" id="UP001177670"/>
    </source>
</evidence>
<protein>
    <submittedName>
        <fullName evidence="2">Uncharacterized protein</fullName>
    </submittedName>
</protein>
<reference evidence="2" key="1">
    <citation type="submission" date="2021-10" db="EMBL/GenBank/DDBJ databases">
        <title>Melipona bicolor Genome sequencing and assembly.</title>
        <authorList>
            <person name="Araujo N.S."/>
            <person name="Arias M.C."/>
        </authorList>
    </citation>
    <scope>NUCLEOTIDE SEQUENCE</scope>
    <source>
        <strain evidence="2">USP_2M_L1-L4_2017</strain>
        <tissue evidence="2">Whole body</tissue>
    </source>
</reference>
<sequence>INSALMLQHQNPITHLHRHIHYLQTVDNLPRLPAALSWKISAESIVAGPIEETLPGRVQPVTRTESIGGNGDTRV</sequence>
<feature type="non-terminal residue" evidence="2">
    <location>
        <position position="1"/>
    </location>
</feature>
<name>A0AA40GHH8_9HYME</name>
<feature type="region of interest" description="Disordered" evidence="1">
    <location>
        <begin position="56"/>
        <end position="75"/>
    </location>
</feature>
<organism evidence="2 3">
    <name type="scientific">Melipona bicolor</name>
    <dbReference type="NCBI Taxonomy" id="60889"/>
    <lineage>
        <taxon>Eukaryota</taxon>
        <taxon>Metazoa</taxon>
        <taxon>Ecdysozoa</taxon>
        <taxon>Arthropoda</taxon>
        <taxon>Hexapoda</taxon>
        <taxon>Insecta</taxon>
        <taxon>Pterygota</taxon>
        <taxon>Neoptera</taxon>
        <taxon>Endopterygota</taxon>
        <taxon>Hymenoptera</taxon>
        <taxon>Apocrita</taxon>
        <taxon>Aculeata</taxon>
        <taxon>Apoidea</taxon>
        <taxon>Anthophila</taxon>
        <taxon>Apidae</taxon>
        <taxon>Melipona</taxon>
    </lineage>
</organism>
<gene>
    <name evidence="2" type="ORF">K0M31_002430</name>
</gene>
<evidence type="ECO:0000256" key="1">
    <source>
        <dbReference type="SAM" id="MobiDB-lite"/>
    </source>
</evidence>
<proteinExistence type="predicted"/>